<dbReference type="SUPFAM" id="SSF54373">
    <property type="entry name" value="FAD-linked reductases, C-terminal domain"/>
    <property type="match status" value="1"/>
</dbReference>
<dbReference type="InterPro" id="IPR002938">
    <property type="entry name" value="FAD-bd"/>
</dbReference>
<dbReference type="Pfam" id="PF01266">
    <property type="entry name" value="DAO"/>
    <property type="match status" value="1"/>
</dbReference>
<evidence type="ECO:0000256" key="6">
    <source>
        <dbReference type="SAM" id="MobiDB-lite"/>
    </source>
</evidence>
<evidence type="ECO:0000256" key="3">
    <source>
        <dbReference type="ARBA" id="ARBA00022827"/>
    </source>
</evidence>
<organism evidence="9 10">
    <name type="scientific">Colletotrichum paranaense</name>
    <dbReference type="NCBI Taxonomy" id="1914294"/>
    <lineage>
        <taxon>Eukaryota</taxon>
        <taxon>Fungi</taxon>
        <taxon>Dikarya</taxon>
        <taxon>Ascomycota</taxon>
        <taxon>Pezizomycotina</taxon>
        <taxon>Sordariomycetes</taxon>
        <taxon>Hypocreomycetidae</taxon>
        <taxon>Glomerellales</taxon>
        <taxon>Glomerellaceae</taxon>
        <taxon>Colletotrichum</taxon>
        <taxon>Colletotrichum acutatum species complex</taxon>
    </lineage>
</organism>
<dbReference type="RefSeq" id="XP_060341024.1">
    <property type="nucleotide sequence ID" value="XM_060500207.1"/>
</dbReference>
<keyword evidence="4" id="KW-0560">Oxidoreductase</keyword>
<dbReference type="GeneID" id="85384106"/>
<keyword evidence="10" id="KW-1185">Reference proteome</keyword>
<name>A0ABQ9RXV2_9PEZI</name>
<evidence type="ECO:0000259" key="8">
    <source>
        <dbReference type="Pfam" id="PF01494"/>
    </source>
</evidence>
<comment type="caution">
    <text evidence="9">The sequence shown here is derived from an EMBL/GenBank/DDBJ whole genome shotgun (WGS) entry which is preliminary data.</text>
</comment>
<gene>
    <name evidence="9" type="ORF">CPAR01_15962</name>
</gene>
<evidence type="ECO:0000256" key="5">
    <source>
        <dbReference type="ARBA" id="ARBA00023033"/>
    </source>
</evidence>
<feature type="domain" description="FAD-binding" evidence="8">
    <location>
        <begin position="324"/>
        <end position="398"/>
    </location>
</feature>
<keyword evidence="3" id="KW-0274">FAD</keyword>
<dbReference type="EMBL" id="MOPA01000022">
    <property type="protein sequence ID" value="KAK1517482.1"/>
    <property type="molecule type" value="Genomic_DNA"/>
</dbReference>
<dbReference type="InterPro" id="IPR036188">
    <property type="entry name" value="FAD/NAD-bd_sf"/>
</dbReference>
<evidence type="ECO:0000256" key="1">
    <source>
        <dbReference type="ARBA" id="ARBA00007992"/>
    </source>
</evidence>
<evidence type="ECO:0008006" key="11">
    <source>
        <dbReference type="Google" id="ProtNLM"/>
    </source>
</evidence>
<dbReference type="Pfam" id="PF01494">
    <property type="entry name" value="FAD_binding_3"/>
    <property type="match status" value="1"/>
</dbReference>
<feature type="domain" description="FAD dependent oxidoreductase" evidence="7">
    <location>
        <begin position="7"/>
        <end position="47"/>
    </location>
</feature>
<dbReference type="PANTHER" id="PTHR13789:SF314">
    <property type="entry name" value="FAD-BINDING DOMAIN-CONTAINING PROTEIN"/>
    <property type="match status" value="1"/>
</dbReference>
<feature type="compositionally biased region" description="Low complexity" evidence="6">
    <location>
        <begin position="40"/>
        <end position="49"/>
    </location>
</feature>
<dbReference type="InterPro" id="IPR006076">
    <property type="entry name" value="FAD-dep_OxRdtase"/>
</dbReference>
<evidence type="ECO:0000256" key="4">
    <source>
        <dbReference type="ARBA" id="ARBA00023002"/>
    </source>
</evidence>
<evidence type="ECO:0000313" key="9">
    <source>
        <dbReference type="EMBL" id="KAK1517482.1"/>
    </source>
</evidence>
<keyword evidence="5" id="KW-0503">Monooxygenase</keyword>
<evidence type="ECO:0000256" key="2">
    <source>
        <dbReference type="ARBA" id="ARBA00022630"/>
    </source>
</evidence>
<dbReference type="InterPro" id="IPR050493">
    <property type="entry name" value="FAD-dep_Monooxygenase_BioMet"/>
</dbReference>
<protein>
    <recommendedName>
        <fullName evidence="11">FAD-binding domain-containing protein</fullName>
    </recommendedName>
</protein>
<dbReference type="Gene3D" id="3.50.50.60">
    <property type="entry name" value="FAD/NAD(P)-binding domain"/>
    <property type="match status" value="1"/>
</dbReference>
<proteinExistence type="inferred from homology"/>
<accession>A0ABQ9RXV2</accession>
<dbReference type="PRINTS" id="PR00420">
    <property type="entry name" value="RNGMNOXGNASE"/>
</dbReference>
<evidence type="ECO:0000313" key="10">
    <source>
        <dbReference type="Proteomes" id="UP001241169"/>
    </source>
</evidence>
<evidence type="ECO:0000259" key="7">
    <source>
        <dbReference type="Pfam" id="PF01266"/>
    </source>
</evidence>
<reference evidence="9 10" key="1">
    <citation type="submission" date="2016-10" db="EMBL/GenBank/DDBJ databases">
        <title>The genome sequence of Colletotrichum fioriniae PJ7.</title>
        <authorList>
            <person name="Baroncelli R."/>
        </authorList>
    </citation>
    <scope>NUCLEOTIDE SEQUENCE [LARGE SCALE GENOMIC DNA]</scope>
    <source>
        <strain evidence="9 10">IMI 384185</strain>
    </source>
</reference>
<comment type="similarity">
    <text evidence="1">Belongs to the paxM FAD-dependent monooxygenase family.</text>
</comment>
<dbReference type="PANTHER" id="PTHR13789">
    <property type="entry name" value="MONOOXYGENASE"/>
    <property type="match status" value="1"/>
</dbReference>
<dbReference type="SUPFAM" id="SSF51905">
    <property type="entry name" value="FAD/NAD(P)-binding domain"/>
    <property type="match status" value="1"/>
</dbReference>
<sequence length="429" mass="46575">MTSNKLRVIVIGGGIAGLSAAAVLRQKHDVTVYDRDDPTSSSSSSSASAPERGAGIGLGPNGTKMLKKAFQFSPENVKATICAGSRTYDKQGNLLREMTGVSEPFGSEWLLMHRGDLRDELLRLATGDAAKLGISGPPATVVEGVQVVGVDVEEGKVKLKDGEEVIADVIVGADGIHSLVRQAVLGGPSHMVSPGASLYRFTFPLEKARDILGGYPAAIDPSNSNFLNMMTADDETHRNIIFYPCRDMTLLNVVARIPDAMLSVESITSWKAEGSAEEMLDHFFDFAPWMLAIMKHIKRESLTPSTSRNAQNIHLYKVKDADPLPTYTRGCAVLVGDAAHPMTPFQGQGATQAIEDAEGLRLLLHESVSADDLESITLALRTWDSVRRPRASQVQQNSRHVTDMSAQAQLDRMRLNWTYNGIHAALRNR</sequence>
<keyword evidence="2" id="KW-0285">Flavoprotein</keyword>
<feature type="region of interest" description="Disordered" evidence="6">
    <location>
        <begin position="33"/>
        <end position="60"/>
    </location>
</feature>
<dbReference type="Proteomes" id="UP001241169">
    <property type="component" value="Unassembled WGS sequence"/>
</dbReference>